<dbReference type="Proteomes" id="UP000366872">
    <property type="component" value="Unassembled WGS sequence"/>
</dbReference>
<keyword evidence="2" id="KW-1185">Reference proteome</keyword>
<gene>
    <name evidence="1" type="ORF">PDESU_00647</name>
</gene>
<proteinExistence type="predicted"/>
<dbReference type="AlphaFoldDB" id="A0A6C2TX15"/>
<sequence>MVIQVIKDVVRRFDAALAGYGECRGQFRITDVDGNPLGGVEVSYRVGHSEWIPCGRSRKRFKSSRNYCQLSTVYYRIGEPVAWRFSKPGYTDKQLIRYTAGTEFDVELNSVAMTRCAIADA</sequence>
<dbReference type="EMBL" id="CAAHFG010000001">
    <property type="protein sequence ID" value="VGO12097.1"/>
    <property type="molecule type" value="Genomic_DNA"/>
</dbReference>
<protein>
    <submittedName>
        <fullName evidence="1">Uncharacterized protein</fullName>
    </submittedName>
</protein>
<organism evidence="1 2">
    <name type="scientific">Pontiella desulfatans</name>
    <dbReference type="NCBI Taxonomy" id="2750659"/>
    <lineage>
        <taxon>Bacteria</taxon>
        <taxon>Pseudomonadati</taxon>
        <taxon>Kiritimatiellota</taxon>
        <taxon>Kiritimatiellia</taxon>
        <taxon>Kiritimatiellales</taxon>
        <taxon>Pontiellaceae</taxon>
        <taxon>Pontiella</taxon>
    </lineage>
</organism>
<evidence type="ECO:0000313" key="2">
    <source>
        <dbReference type="Proteomes" id="UP000366872"/>
    </source>
</evidence>
<reference evidence="1 2" key="1">
    <citation type="submission" date="2019-04" db="EMBL/GenBank/DDBJ databases">
        <authorList>
            <person name="Van Vliet M D."/>
        </authorList>
    </citation>
    <scope>NUCLEOTIDE SEQUENCE [LARGE SCALE GENOMIC DNA]</scope>
    <source>
        <strain evidence="1 2">F1</strain>
    </source>
</reference>
<dbReference type="RefSeq" id="WP_136077794.1">
    <property type="nucleotide sequence ID" value="NZ_CAAHFG010000001.1"/>
</dbReference>
<evidence type="ECO:0000313" key="1">
    <source>
        <dbReference type="EMBL" id="VGO12097.1"/>
    </source>
</evidence>
<name>A0A6C2TX15_PONDE</name>
<accession>A0A6C2TX15</accession>